<evidence type="ECO:0000313" key="4">
    <source>
        <dbReference type="Proteomes" id="UP000067626"/>
    </source>
</evidence>
<feature type="region of interest" description="Disordered" evidence="1">
    <location>
        <begin position="28"/>
        <end position="57"/>
    </location>
</feature>
<accession>A0A0K1E7S4</accession>
<dbReference type="KEGG" id="ccro:CMC5_007280"/>
<dbReference type="Proteomes" id="UP000067626">
    <property type="component" value="Chromosome"/>
</dbReference>
<feature type="chain" id="PRO_5005458979" description="Secreted protein" evidence="2">
    <location>
        <begin position="22"/>
        <end position="239"/>
    </location>
</feature>
<dbReference type="EMBL" id="CP012159">
    <property type="protein sequence ID" value="AKT36608.1"/>
    <property type="molecule type" value="Genomic_DNA"/>
</dbReference>
<sequence length="239" mass="25286">MPRSLVMRLSTLALVILLATGCDTSVKENVEPSATSSSSPASTPSVAEPPPPPPADLNISDLQAALRCAPGAKSGPCRVLAKMASCATWNASVPSGDGRWLGRASVVEADKTSEVFVGLRLRSVPLSDVGPGQLPIRLALVELPKSEEAAYGNAERAIRAYERGDIPPRASPTLDYLKRREEWPDAPVVRTQGGQILAIHQGGAYFCEGPKRTVLAVQLPDTGRSSGTGTYAELWATTW</sequence>
<evidence type="ECO:0000256" key="2">
    <source>
        <dbReference type="SAM" id="SignalP"/>
    </source>
</evidence>
<name>A0A0K1E7S4_CHOCO</name>
<protein>
    <recommendedName>
        <fullName evidence="5">Secreted protein</fullName>
    </recommendedName>
</protein>
<dbReference type="PROSITE" id="PS51257">
    <property type="entry name" value="PROKAR_LIPOPROTEIN"/>
    <property type="match status" value="1"/>
</dbReference>
<reference evidence="3 4" key="1">
    <citation type="submission" date="2015-07" db="EMBL/GenBank/DDBJ databases">
        <title>Genome analysis of myxobacterium Chondromyces crocatus Cm c5 reveals a high potential for natural compound synthesis and the genetic basis for the loss of fruiting body formation.</title>
        <authorList>
            <person name="Zaburannyi N."/>
            <person name="Bunk B."/>
            <person name="Maier J."/>
            <person name="Overmann J."/>
            <person name="Mueller R."/>
        </authorList>
    </citation>
    <scope>NUCLEOTIDE SEQUENCE [LARGE SCALE GENOMIC DNA]</scope>
    <source>
        <strain evidence="3 4">Cm c5</strain>
    </source>
</reference>
<feature type="signal peptide" evidence="2">
    <location>
        <begin position="1"/>
        <end position="21"/>
    </location>
</feature>
<keyword evidence="2" id="KW-0732">Signal</keyword>
<dbReference type="AlphaFoldDB" id="A0A0K1E7S4"/>
<organism evidence="3 4">
    <name type="scientific">Chondromyces crocatus</name>
    <dbReference type="NCBI Taxonomy" id="52"/>
    <lineage>
        <taxon>Bacteria</taxon>
        <taxon>Pseudomonadati</taxon>
        <taxon>Myxococcota</taxon>
        <taxon>Polyangia</taxon>
        <taxon>Polyangiales</taxon>
        <taxon>Polyangiaceae</taxon>
        <taxon>Chondromyces</taxon>
    </lineage>
</organism>
<gene>
    <name evidence="3" type="ORF">CMC5_007280</name>
</gene>
<evidence type="ECO:0000313" key="3">
    <source>
        <dbReference type="EMBL" id="AKT36608.1"/>
    </source>
</evidence>
<dbReference type="STRING" id="52.CMC5_007280"/>
<evidence type="ECO:0000256" key="1">
    <source>
        <dbReference type="SAM" id="MobiDB-lite"/>
    </source>
</evidence>
<keyword evidence="4" id="KW-1185">Reference proteome</keyword>
<proteinExistence type="predicted"/>
<evidence type="ECO:0008006" key="5">
    <source>
        <dbReference type="Google" id="ProtNLM"/>
    </source>
</evidence>
<feature type="compositionally biased region" description="Low complexity" evidence="1">
    <location>
        <begin position="31"/>
        <end position="46"/>
    </location>
</feature>